<organism evidence="12 13">
    <name type="scientific">Scylla paramamosain</name>
    <name type="common">Mud crab</name>
    <dbReference type="NCBI Taxonomy" id="85552"/>
    <lineage>
        <taxon>Eukaryota</taxon>
        <taxon>Metazoa</taxon>
        <taxon>Ecdysozoa</taxon>
        <taxon>Arthropoda</taxon>
        <taxon>Crustacea</taxon>
        <taxon>Multicrustacea</taxon>
        <taxon>Malacostraca</taxon>
        <taxon>Eumalacostraca</taxon>
        <taxon>Eucarida</taxon>
        <taxon>Decapoda</taxon>
        <taxon>Pleocyemata</taxon>
        <taxon>Brachyura</taxon>
        <taxon>Eubrachyura</taxon>
        <taxon>Portunoidea</taxon>
        <taxon>Portunidae</taxon>
        <taxon>Portuninae</taxon>
        <taxon>Scylla</taxon>
    </lineage>
</organism>
<dbReference type="EMBL" id="JARAKH010000028">
    <property type="protein sequence ID" value="KAK8388404.1"/>
    <property type="molecule type" value="Genomic_DNA"/>
</dbReference>
<evidence type="ECO:0000256" key="11">
    <source>
        <dbReference type="SAM" id="Phobius"/>
    </source>
</evidence>
<keyword evidence="5 11" id="KW-0812">Transmembrane</keyword>
<evidence type="ECO:0000256" key="5">
    <source>
        <dbReference type="ARBA" id="ARBA00022692"/>
    </source>
</evidence>
<keyword evidence="8" id="KW-0496">Mitochondrion</keyword>
<evidence type="ECO:0000256" key="10">
    <source>
        <dbReference type="SAM" id="MobiDB-lite"/>
    </source>
</evidence>
<evidence type="ECO:0000256" key="3">
    <source>
        <dbReference type="ARBA" id="ARBA00004173"/>
    </source>
</evidence>
<dbReference type="GO" id="GO:0016020">
    <property type="term" value="C:membrane"/>
    <property type="evidence" value="ECO:0007669"/>
    <property type="project" value="UniProtKB-SubCell"/>
</dbReference>
<evidence type="ECO:0000256" key="2">
    <source>
        <dbReference type="ARBA" id="ARBA00004167"/>
    </source>
</evidence>
<evidence type="ECO:0000256" key="7">
    <source>
        <dbReference type="ARBA" id="ARBA00023034"/>
    </source>
</evidence>
<keyword evidence="13" id="KW-1185">Reference proteome</keyword>
<dbReference type="Proteomes" id="UP001487740">
    <property type="component" value="Unassembled WGS sequence"/>
</dbReference>
<name>A0AAW0TM13_SCYPA</name>
<comment type="function">
    <text evidence="1">General regulator of phagocytosis. Required to uptake Gram negative bacterium by macrophages.</text>
</comment>
<reference evidence="12 13" key="1">
    <citation type="submission" date="2023-03" db="EMBL/GenBank/DDBJ databases">
        <title>High-quality genome of Scylla paramamosain provides insights in environmental adaptation.</title>
        <authorList>
            <person name="Zhang L."/>
        </authorList>
    </citation>
    <scope>NUCLEOTIDE SEQUENCE [LARGE SCALE GENOMIC DNA]</scope>
    <source>
        <strain evidence="12">LZ_2023a</strain>
        <tissue evidence="12">Muscle</tissue>
    </source>
</reference>
<dbReference type="EMBL" id="JARAKH010000028">
    <property type="protein sequence ID" value="KAK8388402.1"/>
    <property type="molecule type" value="Genomic_DNA"/>
</dbReference>
<dbReference type="AlphaFoldDB" id="A0AAW0TM13"/>
<dbReference type="GO" id="GO:0005739">
    <property type="term" value="C:mitochondrion"/>
    <property type="evidence" value="ECO:0007669"/>
    <property type="project" value="UniProtKB-SubCell"/>
</dbReference>
<feature type="region of interest" description="Disordered" evidence="10">
    <location>
        <begin position="182"/>
        <end position="214"/>
    </location>
</feature>
<protein>
    <submittedName>
        <fullName evidence="12">Uncharacterized protein</fullName>
    </submittedName>
</protein>
<feature type="compositionally biased region" description="Basic and acidic residues" evidence="10">
    <location>
        <begin position="195"/>
        <end position="212"/>
    </location>
</feature>
<dbReference type="GO" id="GO:0005794">
    <property type="term" value="C:Golgi apparatus"/>
    <property type="evidence" value="ECO:0007669"/>
    <property type="project" value="UniProtKB-SubCell"/>
</dbReference>
<evidence type="ECO:0000256" key="8">
    <source>
        <dbReference type="ARBA" id="ARBA00023128"/>
    </source>
</evidence>
<dbReference type="PANTHER" id="PTHR21425">
    <property type="entry name" value="NICE-3"/>
    <property type="match status" value="1"/>
</dbReference>
<feature type="transmembrane region" description="Helical" evidence="11">
    <location>
        <begin position="6"/>
        <end position="26"/>
    </location>
</feature>
<comment type="subcellular location">
    <subcellularLocation>
        <location evidence="4">Golgi apparatus</location>
    </subcellularLocation>
    <subcellularLocation>
        <location evidence="2">Membrane</location>
        <topology evidence="2">Single-pass membrane protein</topology>
    </subcellularLocation>
    <subcellularLocation>
        <location evidence="3">Mitochondrion</location>
    </subcellularLocation>
</comment>
<evidence type="ECO:0000256" key="1">
    <source>
        <dbReference type="ARBA" id="ARBA00002620"/>
    </source>
</evidence>
<proteinExistence type="predicted"/>
<keyword evidence="6 11" id="KW-1133">Transmembrane helix</keyword>
<dbReference type="EMBL" id="JARAKH010000028">
    <property type="protein sequence ID" value="KAK8388403.1"/>
    <property type="molecule type" value="Genomic_DNA"/>
</dbReference>
<evidence type="ECO:0000256" key="9">
    <source>
        <dbReference type="ARBA" id="ARBA00023136"/>
    </source>
</evidence>
<keyword evidence="9 11" id="KW-0472">Membrane</keyword>
<keyword evidence="7" id="KW-0333">Golgi apparatus</keyword>
<dbReference type="EMBL" id="JARAKH010000028">
    <property type="protein sequence ID" value="KAK8388401.1"/>
    <property type="molecule type" value="Genomic_DNA"/>
</dbReference>
<sequence length="253" mass="28532">MPTAGAMTLMFIGVILFAFILFVTCFKRQVGRMKKRSRRDPHVPGSEAKKALRREIERRLDRVADIYYEPKLLTLEIDNQANSDLPPYYFRMKAVDNMKYLEQELSSLEGVSPRGARESVRAFLMNLTSPGGVLASVEPRIIHELCDHYDHARFHPMQFSATQFTPYHSLLSRILHCGRNGEKMSGRGTVTAKAPSDHDSAIDEPEHDHSGDDDNLIITESNVVLLHRPASLKVSPDDNFETSVPEWAASSHA</sequence>
<evidence type="ECO:0000313" key="12">
    <source>
        <dbReference type="EMBL" id="KAK8388404.1"/>
    </source>
</evidence>
<evidence type="ECO:0000313" key="13">
    <source>
        <dbReference type="Proteomes" id="UP001487740"/>
    </source>
</evidence>
<dbReference type="Pfam" id="PF07406">
    <property type="entry name" value="NICE-3"/>
    <property type="match status" value="1"/>
</dbReference>
<gene>
    <name evidence="12" type="ORF">O3P69_020411</name>
</gene>
<dbReference type="InterPro" id="IPR010876">
    <property type="entry name" value="C1orf43"/>
</dbReference>
<evidence type="ECO:0000256" key="6">
    <source>
        <dbReference type="ARBA" id="ARBA00022989"/>
    </source>
</evidence>
<evidence type="ECO:0000256" key="4">
    <source>
        <dbReference type="ARBA" id="ARBA00004555"/>
    </source>
</evidence>
<dbReference type="PANTHER" id="PTHR21425:SF2">
    <property type="entry name" value="PROTEIN C1ORF43"/>
    <property type="match status" value="1"/>
</dbReference>
<accession>A0AAW0TM13</accession>
<comment type="caution">
    <text evidence="12">The sequence shown here is derived from an EMBL/GenBank/DDBJ whole genome shotgun (WGS) entry which is preliminary data.</text>
</comment>